<accession>A0A0C9VQA5</accession>
<dbReference type="AlphaFoldDB" id="A0A0C9VQA5"/>
<dbReference type="HOGENOM" id="CLU_523954_0_0_1"/>
<reference evidence="2 3" key="1">
    <citation type="submission" date="2014-06" db="EMBL/GenBank/DDBJ databases">
        <title>Evolutionary Origins and Diversification of the Mycorrhizal Mutualists.</title>
        <authorList>
            <consortium name="DOE Joint Genome Institute"/>
            <consortium name="Mycorrhizal Genomics Consortium"/>
            <person name="Kohler A."/>
            <person name="Kuo A."/>
            <person name="Nagy L.G."/>
            <person name="Floudas D."/>
            <person name="Copeland A."/>
            <person name="Barry K.W."/>
            <person name="Cichocki N."/>
            <person name="Veneault-Fourrey C."/>
            <person name="LaButti K."/>
            <person name="Lindquist E.A."/>
            <person name="Lipzen A."/>
            <person name="Lundell T."/>
            <person name="Morin E."/>
            <person name="Murat C."/>
            <person name="Riley R."/>
            <person name="Ohm R."/>
            <person name="Sun H."/>
            <person name="Tunlid A."/>
            <person name="Henrissat B."/>
            <person name="Grigoriev I.V."/>
            <person name="Hibbett D.S."/>
            <person name="Martin F."/>
        </authorList>
    </citation>
    <scope>NUCLEOTIDE SEQUENCE [LARGE SCALE GENOMIC DNA]</scope>
    <source>
        <strain evidence="2 3">SS14</strain>
    </source>
</reference>
<feature type="region of interest" description="Disordered" evidence="1">
    <location>
        <begin position="357"/>
        <end position="376"/>
    </location>
</feature>
<feature type="compositionally biased region" description="Pro residues" evidence="1">
    <location>
        <begin position="200"/>
        <end position="213"/>
    </location>
</feature>
<keyword evidence="3" id="KW-1185">Reference proteome</keyword>
<name>A0A0C9VQA5_SPHS4</name>
<gene>
    <name evidence="2" type="ORF">M422DRAFT_252051</name>
</gene>
<protein>
    <submittedName>
        <fullName evidence="2">Uncharacterized protein</fullName>
    </submittedName>
</protein>
<feature type="region of interest" description="Disordered" evidence="1">
    <location>
        <begin position="199"/>
        <end position="224"/>
    </location>
</feature>
<proteinExistence type="predicted"/>
<dbReference type="Proteomes" id="UP000054279">
    <property type="component" value="Unassembled WGS sequence"/>
</dbReference>
<organism evidence="2 3">
    <name type="scientific">Sphaerobolus stellatus (strain SS14)</name>
    <dbReference type="NCBI Taxonomy" id="990650"/>
    <lineage>
        <taxon>Eukaryota</taxon>
        <taxon>Fungi</taxon>
        <taxon>Dikarya</taxon>
        <taxon>Basidiomycota</taxon>
        <taxon>Agaricomycotina</taxon>
        <taxon>Agaricomycetes</taxon>
        <taxon>Phallomycetidae</taxon>
        <taxon>Geastrales</taxon>
        <taxon>Sphaerobolaceae</taxon>
        <taxon>Sphaerobolus</taxon>
    </lineage>
</organism>
<evidence type="ECO:0000256" key="1">
    <source>
        <dbReference type="SAM" id="MobiDB-lite"/>
    </source>
</evidence>
<feature type="region of interest" description="Disordered" evidence="1">
    <location>
        <begin position="61"/>
        <end position="98"/>
    </location>
</feature>
<dbReference type="OrthoDB" id="2869144at2759"/>
<feature type="compositionally biased region" description="Low complexity" evidence="1">
    <location>
        <begin position="214"/>
        <end position="223"/>
    </location>
</feature>
<dbReference type="EMBL" id="KN837117">
    <property type="protein sequence ID" value="KIJ44452.1"/>
    <property type="molecule type" value="Genomic_DNA"/>
</dbReference>
<evidence type="ECO:0000313" key="3">
    <source>
        <dbReference type="Proteomes" id="UP000054279"/>
    </source>
</evidence>
<evidence type="ECO:0000313" key="2">
    <source>
        <dbReference type="EMBL" id="KIJ44452.1"/>
    </source>
</evidence>
<feature type="region of interest" description="Disordered" evidence="1">
    <location>
        <begin position="301"/>
        <end position="320"/>
    </location>
</feature>
<sequence>MPDPPLDFDQLLLQEVKKACHRATRHSQGGPVASTAFPQQPIAGPSIVTSTSAPINNVVFPSGPSLTPHHAQPHHTPPSTHHTPGKQMSPIMSPRPQHNSDLSMNMEAGIIQPQHPFAGCRHIEALNTPVISPALSDASLPPSSELSPLPCDHSETPPLWFPYSPTVIVTSLPVAPEPFFPSLLSKSITTAFLSSSSPLPLSPLPPPPAPQFPAQPASPGAPARVVAGGQHSLVVRDGVVQVSGGTITLDGLQMYCTGNRHWKTLDKFSGSNLTCDDCHQCHTNFRAKQCEAAIQAQLQQEMNQQAQDPPQSILPQPPADPSVLEGLIAAPALSQLPIDDLVHNLIKELVIEEIEEDIQPEGPPEAQNPKNDTGGGIPLMSHGFISNTGIQQPEFDILQAAAQVDQVLTMPSIQGHAVPESDEMVINAFPSLFPHGIADINAICNIKVSMEDWASHLLYLEDGQFARHPWFCYWAYNTIMQQKVKKASTWYQTTHKEDCKLTVEEIKALTASGDATELAR</sequence>